<evidence type="ECO:0000313" key="2">
    <source>
        <dbReference type="EMBL" id="TXS89081.1"/>
    </source>
</evidence>
<protein>
    <submittedName>
        <fullName evidence="2">AAA family ATPase</fullName>
    </submittedName>
</protein>
<feature type="compositionally biased region" description="Basic and acidic residues" evidence="1">
    <location>
        <begin position="221"/>
        <end position="231"/>
    </location>
</feature>
<dbReference type="Pfam" id="PF13481">
    <property type="entry name" value="AAA_25"/>
    <property type="match status" value="1"/>
</dbReference>
<dbReference type="AlphaFoldDB" id="A0A5C8ZNY9"/>
<dbReference type="Proteomes" id="UP000321039">
    <property type="component" value="Unassembled WGS sequence"/>
</dbReference>
<proteinExistence type="predicted"/>
<keyword evidence="3" id="KW-1185">Reference proteome</keyword>
<organism evidence="2 3">
    <name type="scientific">Parahaliea maris</name>
    <dbReference type="NCBI Taxonomy" id="2716870"/>
    <lineage>
        <taxon>Bacteria</taxon>
        <taxon>Pseudomonadati</taxon>
        <taxon>Pseudomonadota</taxon>
        <taxon>Gammaproteobacteria</taxon>
        <taxon>Cellvibrionales</taxon>
        <taxon>Halieaceae</taxon>
        <taxon>Parahaliea</taxon>
    </lineage>
</organism>
<sequence>MTDRQIETVGDFLGYIRPVGGIHVCSIDPAGGSPRGRVFDMPRHAANAARWVEKENNRGRNCYYTLNEVKANNAPYDLAKPDKGDIVALAGFHTDVDPVGEGDYNARRARLLNGTRDRVLATEPTLVVDSGNGLQPVYLLDKPWPIDRLDEVESQNRGLLDRFEGDVGTWAADRLLRVPFTVNYSSPKKVQKGYPEQTQATVVHVGARRADATGLPPPKAQKPDKQHDTVKAPKEIPEAKQAKLLERFNDYALVGNAQLRDRYEYAAEDGLADTSRSGFDRSIALMLKAEGFTYNEFCFLVQEQPPEVSAFPDKAADGDWRYFHRAYYRDVDETMEPSDQPGLKVTAWDSVPDIEPPLVLVESTLTVPATSLLIAEPNTGKSAMALDMAVAIASGADWNRKRVMQAGVLYVAVEAEASIVQRIRPYQAELKGLPFHVVGAQSFDLSTAAGREQVLGLVLAAVEPLPDPVRFIVIDTLSDAAPAVDENAPEFGAVVQWGRRLAEQLDCHVMFAHHKAKHSQGSRGHTSVPAKADTIIELYMDNSGVATATYTKQRDLPSRGLTFKFGFDSVDTGQLDNLGHPVTVPRIHYNEMDLAPGGPDPVEEAEQTRFAILDEFEKAGRHIGRDKAMKRLKRDGLPTFRAEDYSPRLEAYAAEGWLEGKPGQFQITEMGTQWLGKNRDRLEFDLFR</sequence>
<comment type="caution">
    <text evidence="2">The sequence shown here is derived from an EMBL/GenBank/DDBJ whole genome shotgun (WGS) entry which is preliminary data.</text>
</comment>
<reference evidence="2 3" key="1">
    <citation type="submission" date="2019-08" db="EMBL/GenBank/DDBJ databases">
        <title>Parahaliea maris sp. nov., isolated from the surface seawater.</title>
        <authorList>
            <person name="Liu Y."/>
        </authorList>
    </citation>
    <scope>NUCLEOTIDE SEQUENCE [LARGE SCALE GENOMIC DNA]</scope>
    <source>
        <strain evidence="2 3">HSLHS9</strain>
    </source>
</reference>
<evidence type="ECO:0000313" key="3">
    <source>
        <dbReference type="Proteomes" id="UP000321039"/>
    </source>
</evidence>
<gene>
    <name evidence="2" type="ORF">FV139_20600</name>
</gene>
<feature type="region of interest" description="Disordered" evidence="1">
    <location>
        <begin position="211"/>
        <end position="231"/>
    </location>
</feature>
<dbReference type="SUPFAM" id="SSF52540">
    <property type="entry name" value="P-loop containing nucleoside triphosphate hydrolases"/>
    <property type="match status" value="1"/>
</dbReference>
<accession>A0A5C8ZNY9</accession>
<dbReference type="InterPro" id="IPR027417">
    <property type="entry name" value="P-loop_NTPase"/>
</dbReference>
<name>A0A5C8ZNY9_9GAMM</name>
<evidence type="ECO:0000256" key="1">
    <source>
        <dbReference type="SAM" id="MobiDB-lite"/>
    </source>
</evidence>
<dbReference type="EMBL" id="VRZA01000012">
    <property type="protein sequence ID" value="TXS89081.1"/>
    <property type="molecule type" value="Genomic_DNA"/>
</dbReference>
<dbReference type="Gene3D" id="3.40.50.300">
    <property type="entry name" value="P-loop containing nucleotide triphosphate hydrolases"/>
    <property type="match status" value="1"/>
</dbReference>